<dbReference type="PROSITE" id="PS50897">
    <property type="entry name" value="CTLH"/>
    <property type="match status" value="1"/>
</dbReference>
<reference evidence="5 6" key="1">
    <citation type="journal article" date="2016" name="Sci. Rep.">
        <title>Insights into Adaptations to a Near-Obligate Nematode Endoparasitic Lifestyle from the Finished Genome of Drechmeria coniospora.</title>
        <authorList>
            <person name="Zhang L."/>
            <person name="Zhou Z."/>
            <person name="Guo Q."/>
            <person name="Fokkens L."/>
            <person name="Miskei M."/>
            <person name="Pocsi I."/>
            <person name="Zhang W."/>
            <person name="Chen M."/>
            <person name="Wang L."/>
            <person name="Sun Y."/>
            <person name="Donzelli B.G."/>
            <person name="Gibson D.M."/>
            <person name="Nelson D.R."/>
            <person name="Luo J.G."/>
            <person name="Rep M."/>
            <person name="Liu H."/>
            <person name="Yang S."/>
            <person name="Wang J."/>
            <person name="Krasnoff S.B."/>
            <person name="Xu Y."/>
            <person name="Molnar I."/>
            <person name="Lin M."/>
        </authorList>
    </citation>
    <scope>NUCLEOTIDE SEQUENCE [LARGE SCALE GENOMIC DNA]</scope>
    <source>
        <strain evidence="5 6">ARSEF 6962</strain>
    </source>
</reference>
<dbReference type="InterPro" id="IPR043136">
    <property type="entry name" value="B30.2/SPRY_sf"/>
</dbReference>
<dbReference type="Pfam" id="PF10607">
    <property type="entry name" value="CTLH"/>
    <property type="match status" value="1"/>
</dbReference>
<dbReference type="SMART" id="SM00449">
    <property type="entry name" value="SPRY"/>
    <property type="match status" value="1"/>
</dbReference>
<name>A0A151GTL3_DRECN</name>
<dbReference type="SMART" id="SM00668">
    <property type="entry name" value="CTLH"/>
    <property type="match status" value="1"/>
</dbReference>
<evidence type="ECO:0000256" key="1">
    <source>
        <dbReference type="ARBA" id="ARBA00002343"/>
    </source>
</evidence>
<dbReference type="SUPFAM" id="SSF49899">
    <property type="entry name" value="Concanavalin A-like lectins/glucanases"/>
    <property type="match status" value="1"/>
</dbReference>
<dbReference type="Pfam" id="PF00622">
    <property type="entry name" value="SPRY"/>
    <property type="match status" value="1"/>
</dbReference>
<dbReference type="PROSITE" id="PS50188">
    <property type="entry name" value="B302_SPRY"/>
    <property type="match status" value="1"/>
</dbReference>
<dbReference type="Pfam" id="PF08513">
    <property type="entry name" value="LisH"/>
    <property type="match status" value="1"/>
</dbReference>
<dbReference type="RefSeq" id="XP_040659789.1">
    <property type="nucleotide sequence ID" value="XM_040798906.1"/>
</dbReference>
<evidence type="ECO:0000313" key="5">
    <source>
        <dbReference type="EMBL" id="KYK60437.1"/>
    </source>
</evidence>
<dbReference type="InterPro" id="IPR006595">
    <property type="entry name" value="CTLH_C"/>
</dbReference>
<keyword evidence="6" id="KW-1185">Reference proteome</keyword>
<feature type="domain" description="B30.2/SPRY" evidence="3">
    <location>
        <begin position="182"/>
        <end position="374"/>
    </location>
</feature>
<comment type="function">
    <text evidence="1">Involved in the proteasome-dependent degradation of fructose-1,6-bisphosphatase.</text>
</comment>
<gene>
    <name evidence="5" type="ORF">DCS_01574</name>
</gene>
<dbReference type="GeneID" id="63714217"/>
<proteinExistence type="predicted"/>
<dbReference type="InterPro" id="IPR003877">
    <property type="entry name" value="SPRY_dom"/>
</dbReference>
<dbReference type="InterPro" id="IPR050618">
    <property type="entry name" value="Ubq-SigPath_Reg"/>
</dbReference>
<dbReference type="Proteomes" id="UP000076580">
    <property type="component" value="Chromosome 01"/>
</dbReference>
<organism evidence="5 6">
    <name type="scientific">Drechmeria coniospora</name>
    <name type="common">Nematophagous fungus</name>
    <name type="synonym">Meria coniospora</name>
    <dbReference type="NCBI Taxonomy" id="98403"/>
    <lineage>
        <taxon>Eukaryota</taxon>
        <taxon>Fungi</taxon>
        <taxon>Dikarya</taxon>
        <taxon>Ascomycota</taxon>
        <taxon>Pezizomycotina</taxon>
        <taxon>Sordariomycetes</taxon>
        <taxon>Hypocreomycetidae</taxon>
        <taxon>Hypocreales</taxon>
        <taxon>Ophiocordycipitaceae</taxon>
        <taxon>Drechmeria</taxon>
    </lineage>
</organism>
<accession>A0A151GTL3</accession>
<feature type="region of interest" description="Disordered" evidence="2">
    <location>
        <begin position="140"/>
        <end position="178"/>
    </location>
</feature>
<evidence type="ECO:0000259" key="4">
    <source>
        <dbReference type="PROSITE" id="PS50897"/>
    </source>
</evidence>
<dbReference type="PROSITE" id="PS50896">
    <property type="entry name" value="LISH"/>
    <property type="match status" value="1"/>
</dbReference>
<dbReference type="EMBL" id="LAYC01000001">
    <property type="protein sequence ID" value="KYK60437.1"/>
    <property type="molecule type" value="Genomic_DNA"/>
</dbReference>
<dbReference type="SMART" id="SM00667">
    <property type="entry name" value="LisH"/>
    <property type="match status" value="1"/>
</dbReference>
<dbReference type="InterPro" id="IPR024964">
    <property type="entry name" value="CTLH/CRA"/>
</dbReference>
<feature type="compositionally biased region" description="Polar residues" evidence="2">
    <location>
        <begin position="9"/>
        <end position="30"/>
    </location>
</feature>
<evidence type="ECO:0000256" key="2">
    <source>
        <dbReference type="SAM" id="MobiDB-lite"/>
    </source>
</evidence>
<evidence type="ECO:0000313" key="6">
    <source>
        <dbReference type="Proteomes" id="UP000076580"/>
    </source>
</evidence>
<dbReference type="InterPro" id="IPR001870">
    <property type="entry name" value="B30.2/SPRY"/>
</dbReference>
<dbReference type="InterPro" id="IPR013320">
    <property type="entry name" value="ConA-like_dom_sf"/>
</dbReference>
<comment type="caution">
    <text evidence="5">The sequence shown here is derived from an EMBL/GenBank/DDBJ whole genome shotgun (WGS) entry which is preliminary data.</text>
</comment>
<dbReference type="STRING" id="98403.A0A151GTL3"/>
<feature type="region of interest" description="Disordered" evidence="2">
    <location>
        <begin position="1"/>
        <end position="35"/>
    </location>
</feature>
<dbReference type="Gene3D" id="2.60.120.920">
    <property type="match status" value="1"/>
</dbReference>
<dbReference type="InParanoid" id="A0A151GTL3"/>
<dbReference type="SMART" id="SM00757">
    <property type="entry name" value="CRA"/>
    <property type="match status" value="1"/>
</dbReference>
<feature type="domain" description="CTLH" evidence="4">
    <location>
        <begin position="460"/>
        <end position="517"/>
    </location>
</feature>
<sequence length="681" mass="74786">MDSPFGRGPNNSSGPPEAASSSRITGQSRLAQPYAPQDLARSGANAQFHLHSAPAPVVSAVRDDHAVSFPGFAAGMNIGISDPMNDGPRTVWSDRSPLPSFSRAFDLFTAHRDGQDFASQDQAFVPSYLRGSTYIRQLQEAQKTKLQGQKESQRPAGNGSGPNPAAFAQPSLPPAAHRGMTHNVIERPSASGCEDSVAPLPARWNKDEIGQGIEVQSDGLTIKYTGSKNHHEREYEAGGVRADHYMPSDGGLYYFEVQILHGKRDDITIAVGFSAKNTSLSRAVGWEPESWGYHGDDGRTYAGQNLGRTYASSFDVGDVIGCGVNFRDHTAFFTRNGVNLGVAFTDVDRSKMYPTVTLKKSGEQVLANFGQSPFVYNIDDMMREQRLLVQTEIESTDTLQLEPGMNETDLIQSLVLQFLQHDGYVETARAFAKDVKAQKEALNLDPNLKVDGLNIKDDEDANNRQRIRRAVLEGDIERALKYTNAYYPQVLQDNEEVHFKLRCRKFIEMVRKAAQIRMNNDSTASNGRRPASAPRDMDVDGNGSTTWEEPMDMDGSQQQAELHVLEKTMLEYGQTLGAEYAADPRKEVTAALGEIWALVAYSNPLKEPQVSHLLDRKGRSVVAEELNSAILSSLGKSSRASLEKLYAQTSVLLEDLRQDGGPAAFVSLENMMEDSASSTHS</sequence>
<evidence type="ECO:0000259" key="3">
    <source>
        <dbReference type="PROSITE" id="PS50188"/>
    </source>
</evidence>
<dbReference type="AlphaFoldDB" id="A0A151GTL3"/>
<dbReference type="InterPro" id="IPR013144">
    <property type="entry name" value="CRA_dom"/>
</dbReference>
<feature type="compositionally biased region" description="Polar residues" evidence="2">
    <location>
        <begin position="140"/>
        <end position="150"/>
    </location>
</feature>
<protein>
    <submittedName>
        <fullName evidence="5">Uncharacterized protein</fullName>
    </submittedName>
</protein>
<dbReference type="InterPro" id="IPR006594">
    <property type="entry name" value="LisH"/>
</dbReference>
<dbReference type="PANTHER" id="PTHR12864">
    <property type="entry name" value="RAN BINDING PROTEIN 9-RELATED"/>
    <property type="match status" value="1"/>
</dbReference>
<dbReference type="OrthoDB" id="25503at2759"/>
<feature type="region of interest" description="Disordered" evidence="2">
    <location>
        <begin position="519"/>
        <end position="544"/>
    </location>
</feature>